<organism evidence="1 2">
    <name type="scientific">Xyrichtys novacula</name>
    <name type="common">Pearly razorfish</name>
    <name type="synonym">Hemipteronotus novacula</name>
    <dbReference type="NCBI Taxonomy" id="13765"/>
    <lineage>
        <taxon>Eukaryota</taxon>
        <taxon>Metazoa</taxon>
        <taxon>Chordata</taxon>
        <taxon>Craniata</taxon>
        <taxon>Vertebrata</taxon>
        <taxon>Euteleostomi</taxon>
        <taxon>Actinopterygii</taxon>
        <taxon>Neopterygii</taxon>
        <taxon>Teleostei</taxon>
        <taxon>Neoteleostei</taxon>
        <taxon>Acanthomorphata</taxon>
        <taxon>Eupercaria</taxon>
        <taxon>Labriformes</taxon>
        <taxon>Labridae</taxon>
        <taxon>Xyrichtys</taxon>
    </lineage>
</organism>
<proteinExistence type="predicted"/>
<dbReference type="EMBL" id="OY660872">
    <property type="protein sequence ID" value="CAJ1064744.1"/>
    <property type="molecule type" value="Genomic_DNA"/>
</dbReference>
<dbReference type="AlphaFoldDB" id="A0AAV1FV25"/>
<evidence type="ECO:0000313" key="1">
    <source>
        <dbReference type="EMBL" id="CAJ1064744.1"/>
    </source>
</evidence>
<sequence length="185" mass="21173">MPPHLTLSSANVNDYSDDDDSWLFLHVMEENEQPSLVPRISPTVLFADVGVPNLAVRKFQRMFKIIKKGHDISLNDLSKPLVDCFKSVLRRYKTDSKTHLDLTKAISSRQFNGFISRISDAETQAVCEFLDHQLSEMKDSELRTPSAVKDDVNLMTTLITVNNRVMDKPLTLTDISRINEMLRHR</sequence>
<keyword evidence="2" id="KW-1185">Reference proteome</keyword>
<name>A0AAV1FV25_XYRNO</name>
<protein>
    <submittedName>
        <fullName evidence="1">Uncharacterized protein</fullName>
    </submittedName>
</protein>
<gene>
    <name evidence="1" type="ORF">XNOV1_A018529</name>
</gene>
<reference evidence="1" key="1">
    <citation type="submission" date="2023-08" db="EMBL/GenBank/DDBJ databases">
        <authorList>
            <person name="Alioto T."/>
            <person name="Alioto T."/>
            <person name="Gomez Garrido J."/>
        </authorList>
    </citation>
    <scope>NUCLEOTIDE SEQUENCE</scope>
</reference>
<evidence type="ECO:0000313" key="2">
    <source>
        <dbReference type="Proteomes" id="UP001178508"/>
    </source>
</evidence>
<accession>A0AAV1FV25</accession>
<dbReference type="Proteomes" id="UP001178508">
    <property type="component" value="Chromosome 9"/>
</dbReference>